<evidence type="ECO:0000256" key="1">
    <source>
        <dbReference type="SAM" id="Phobius"/>
    </source>
</evidence>
<keyword evidence="1" id="KW-0472">Membrane</keyword>
<reference evidence="2 3" key="1">
    <citation type="journal article" date="2022" name="G3 (Bethesda)">
        <title>Enemy or ally: a genomic approach to elucidate the lifestyle of Phyllosticta citrichinaensis.</title>
        <authorList>
            <person name="Buijs V.A."/>
            <person name="Groenewald J.Z."/>
            <person name="Haridas S."/>
            <person name="LaButti K.M."/>
            <person name="Lipzen A."/>
            <person name="Martin F.M."/>
            <person name="Barry K."/>
            <person name="Grigoriev I.V."/>
            <person name="Crous P.W."/>
            <person name="Seidl M.F."/>
        </authorList>
    </citation>
    <scope>NUCLEOTIDE SEQUENCE [LARGE SCALE GENOMIC DNA]</scope>
    <source>
        <strain evidence="2 3">CBS 129764</strain>
    </source>
</reference>
<sequence length="185" mass="20882">MGSENPGVWVGVGGRVPWERPEHLEFAQQCEGRPSPDDYPIQPACLHTPKPSSQMGTRVTGQATVSGRMPRSQLSKRHSLLAPLIARMPVGPCDWLPRLFPSRHAYVSCAGAVPLERHLSSSCVRHLPVVSQLVPVLHSSRCRSRRTRDCYCCRLLKESFSLSHCFFFAFLIWAGLLHMRRIERK</sequence>
<keyword evidence="1" id="KW-1133">Transmembrane helix</keyword>
<name>A0ABR1Y5Y1_9PEZI</name>
<comment type="caution">
    <text evidence="2">The sequence shown here is derived from an EMBL/GenBank/DDBJ whole genome shotgun (WGS) entry which is preliminary data.</text>
</comment>
<organism evidence="2 3">
    <name type="scientific">Phyllosticta citrichinensis</name>
    <dbReference type="NCBI Taxonomy" id="1130410"/>
    <lineage>
        <taxon>Eukaryota</taxon>
        <taxon>Fungi</taxon>
        <taxon>Dikarya</taxon>
        <taxon>Ascomycota</taxon>
        <taxon>Pezizomycotina</taxon>
        <taxon>Dothideomycetes</taxon>
        <taxon>Dothideomycetes incertae sedis</taxon>
        <taxon>Botryosphaeriales</taxon>
        <taxon>Phyllostictaceae</taxon>
        <taxon>Phyllosticta</taxon>
    </lineage>
</organism>
<gene>
    <name evidence="2" type="ORF">IWX90DRAFT_439</name>
</gene>
<protein>
    <submittedName>
        <fullName evidence="2">Uncharacterized protein</fullName>
    </submittedName>
</protein>
<evidence type="ECO:0000313" key="3">
    <source>
        <dbReference type="Proteomes" id="UP001456524"/>
    </source>
</evidence>
<accession>A0ABR1Y5Y1</accession>
<feature type="transmembrane region" description="Helical" evidence="1">
    <location>
        <begin position="160"/>
        <end position="179"/>
    </location>
</feature>
<dbReference type="Proteomes" id="UP001456524">
    <property type="component" value="Unassembled WGS sequence"/>
</dbReference>
<evidence type="ECO:0000313" key="2">
    <source>
        <dbReference type="EMBL" id="KAK8176865.1"/>
    </source>
</evidence>
<proteinExistence type="predicted"/>
<keyword evidence="3" id="KW-1185">Reference proteome</keyword>
<keyword evidence="1" id="KW-0812">Transmembrane</keyword>
<dbReference type="EMBL" id="JBBWUH010000001">
    <property type="protein sequence ID" value="KAK8176865.1"/>
    <property type="molecule type" value="Genomic_DNA"/>
</dbReference>